<feature type="region of interest" description="Disordered" evidence="1">
    <location>
        <begin position="17"/>
        <end position="36"/>
    </location>
</feature>
<feature type="domain" description="Reverse transcriptase Ty1/copia-type" evidence="2">
    <location>
        <begin position="102"/>
        <end position="220"/>
    </location>
</feature>
<accession>A0A6L2MEY3</accession>
<organism evidence="3">
    <name type="scientific">Tanacetum cinerariifolium</name>
    <name type="common">Dalmatian daisy</name>
    <name type="synonym">Chrysanthemum cinerariifolium</name>
    <dbReference type="NCBI Taxonomy" id="118510"/>
    <lineage>
        <taxon>Eukaryota</taxon>
        <taxon>Viridiplantae</taxon>
        <taxon>Streptophyta</taxon>
        <taxon>Embryophyta</taxon>
        <taxon>Tracheophyta</taxon>
        <taxon>Spermatophyta</taxon>
        <taxon>Magnoliopsida</taxon>
        <taxon>eudicotyledons</taxon>
        <taxon>Gunneridae</taxon>
        <taxon>Pentapetalae</taxon>
        <taxon>asterids</taxon>
        <taxon>campanulids</taxon>
        <taxon>Asterales</taxon>
        <taxon>Asteraceae</taxon>
        <taxon>Asteroideae</taxon>
        <taxon>Anthemideae</taxon>
        <taxon>Anthemidinae</taxon>
        <taxon>Tanacetum</taxon>
    </lineage>
</organism>
<name>A0A6L2MEY3_TANCI</name>
<dbReference type="AlphaFoldDB" id="A0A6L2MEY3"/>
<reference evidence="3" key="1">
    <citation type="journal article" date="2019" name="Sci. Rep.">
        <title>Draft genome of Tanacetum cinerariifolium, the natural source of mosquito coil.</title>
        <authorList>
            <person name="Yamashiro T."/>
            <person name="Shiraishi A."/>
            <person name="Satake H."/>
            <person name="Nakayama K."/>
        </authorList>
    </citation>
    <scope>NUCLEOTIDE SEQUENCE</scope>
</reference>
<sequence length="721" mass="80055">MFNEYLKPPRVKIPVSPALAVPDPVDSAGTPSSTSIDQDVPYLSHSPSSSALQSLCLHQVVAAESTLIDENPFAPVDNDPFINIFASKPTSKASSSKEAIEPKNFKSVKTEDCWFQAMQDEIHEFDRLQLVAKGYRQEEGIDFEESFAPVACIEAIRIFIANAVSKNMTIYQMDVKTAFLNGELKEEAYVSQPEGFVDPDHPINVYRLKKALYGLKQALRACQPKGFIDPDHPTHVYRLKKALYGLKQALRADALNITPTNDNNPYVAPPSNDTVIKCVNTLGYPSTLRNVLAMSVNALYQPWRAILFVGKDGREIFGMPIPDAFLTNEIKGAPYYGEYQEHVAKYQQYLDAEYGKAEEGGATKSLKATKIDSGDQDEGQAGPNPGDHDEGQAGPNPVYKIKARLDQTLVILEESGSSTVTLSSLQNLEKELSFIDQFFMEKQQKEEPRKTNVEAEVQSMVSVLIHQDTSSVPPITTLVIDLMTSQSGSPLPTSIATTSAVMTTTIPPPPPQPQQTFVDQTLHQCIDSLIQDYSIPDEQVLLSDDEDSGNDHLPKVDSRKDWWKLLPEEERPTTPKPAWTIPSSNVSDMKECHKMLTDQVDWTNPKGDQVRVDVNRPLPLGSPPGHLLFKHNSSSIKTWSLALSISKIKAASYPDFGLKLLMMKQIKKSDHACGFSVSSELKPSQDTGHLDHLLGSDKRMLSTTVKLWTQNLVIRQRVEDF</sequence>
<dbReference type="InterPro" id="IPR013103">
    <property type="entry name" value="RVT_2"/>
</dbReference>
<gene>
    <name evidence="3" type="ORF">Tci_044534</name>
</gene>
<dbReference type="EMBL" id="BKCJ010006515">
    <property type="protein sequence ID" value="GEU72556.1"/>
    <property type="molecule type" value="Genomic_DNA"/>
</dbReference>
<dbReference type="Pfam" id="PF07727">
    <property type="entry name" value="RVT_2"/>
    <property type="match status" value="1"/>
</dbReference>
<protein>
    <submittedName>
        <fullName evidence="3">Gag-Pol polyprotein</fullName>
    </submittedName>
</protein>
<evidence type="ECO:0000259" key="2">
    <source>
        <dbReference type="Pfam" id="PF07727"/>
    </source>
</evidence>
<feature type="region of interest" description="Disordered" evidence="1">
    <location>
        <begin position="365"/>
        <end position="397"/>
    </location>
</feature>
<evidence type="ECO:0000313" key="3">
    <source>
        <dbReference type="EMBL" id="GEU72556.1"/>
    </source>
</evidence>
<evidence type="ECO:0000256" key="1">
    <source>
        <dbReference type="SAM" id="MobiDB-lite"/>
    </source>
</evidence>
<proteinExistence type="predicted"/>
<comment type="caution">
    <text evidence="3">The sequence shown here is derived from an EMBL/GenBank/DDBJ whole genome shotgun (WGS) entry which is preliminary data.</text>
</comment>